<dbReference type="OrthoDB" id="9791261at2"/>
<protein>
    <submittedName>
        <fullName evidence="3">TolC family protein</fullName>
    </submittedName>
</protein>
<dbReference type="InterPro" id="IPR003423">
    <property type="entry name" value="OMP_efflux"/>
</dbReference>
<dbReference type="Gene3D" id="1.20.1600.10">
    <property type="entry name" value="Outer membrane efflux proteins (OEP)"/>
    <property type="match status" value="1"/>
</dbReference>
<evidence type="ECO:0000313" key="3">
    <source>
        <dbReference type="EMBL" id="MXO97502.1"/>
    </source>
</evidence>
<organism evidence="3 4">
    <name type="scientific">Croceibacterium xixiisoli</name>
    <dbReference type="NCBI Taxonomy" id="1476466"/>
    <lineage>
        <taxon>Bacteria</taxon>
        <taxon>Pseudomonadati</taxon>
        <taxon>Pseudomonadota</taxon>
        <taxon>Alphaproteobacteria</taxon>
        <taxon>Sphingomonadales</taxon>
        <taxon>Erythrobacteraceae</taxon>
        <taxon>Croceibacterium</taxon>
    </lineage>
</organism>
<feature type="chain" id="PRO_5026141375" evidence="2">
    <location>
        <begin position="25"/>
        <end position="422"/>
    </location>
</feature>
<dbReference type="InterPro" id="IPR010131">
    <property type="entry name" value="MdtP/NodT-like"/>
</dbReference>
<sequence>MRFLMAALGVAMLVAGPIAGPLQAETEPALTLERALAESSAASPALDAAASGRREAATGRIVAGLRPNPIASVDSENIVGSGDYRGIRQAETMVSLAVPLEIGGQRSARLAAADVALQRADLAGSATSADLRLALTQAFVAALSAQDLLAIAQDQLAVTAENLRVATRRSELGVAPPIDAERARLQHLNAQAERDQAQTAEMAARVQLGRLMGRPVTEPLDRRPLDHAGASGPLLGEQPGATADIAGNLAVAQADADIADAEAQIRLARSQRWQDVSVMAGARQFQASNDVALVVGISLPLPLFNNGNAAIARAGHARDQAEARRRQTMLDTQQAIDTALADRNRAAATLRLSEPLMRTAAEAARIARIGYAEGKFDQLALLDAETTLLQTRRSIVEARSQYLAADARITRLLTPALSENGY</sequence>
<dbReference type="SUPFAM" id="SSF56954">
    <property type="entry name" value="Outer membrane efflux proteins (OEP)"/>
    <property type="match status" value="1"/>
</dbReference>
<comment type="caution">
    <text evidence="3">The sequence shown here is derived from an EMBL/GenBank/DDBJ whole genome shotgun (WGS) entry which is preliminary data.</text>
</comment>
<dbReference type="GO" id="GO:0015562">
    <property type="term" value="F:efflux transmembrane transporter activity"/>
    <property type="evidence" value="ECO:0007669"/>
    <property type="project" value="InterPro"/>
</dbReference>
<accession>A0A6I4TNP5</accession>
<evidence type="ECO:0000256" key="1">
    <source>
        <dbReference type="ARBA" id="ARBA00007613"/>
    </source>
</evidence>
<reference evidence="3 4" key="1">
    <citation type="submission" date="2019-12" db="EMBL/GenBank/DDBJ databases">
        <title>Genomic-based taxomic classification of the family Erythrobacteraceae.</title>
        <authorList>
            <person name="Xu L."/>
        </authorList>
    </citation>
    <scope>NUCLEOTIDE SEQUENCE [LARGE SCALE GENOMIC DNA]</scope>
    <source>
        <strain evidence="3 4">S36</strain>
    </source>
</reference>
<dbReference type="Pfam" id="PF02321">
    <property type="entry name" value="OEP"/>
    <property type="match status" value="2"/>
</dbReference>
<dbReference type="Proteomes" id="UP000469430">
    <property type="component" value="Unassembled WGS sequence"/>
</dbReference>
<dbReference type="RefSeq" id="WP_161389239.1">
    <property type="nucleotide sequence ID" value="NZ_JBHSCP010000001.1"/>
</dbReference>
<feature type="signal peptide" evidence="2">
    <location>
        <begin position="1"/>
        <end position="24"/>
    </location>
</feature>
<dbReference type="PANTHER" id="PTHR30203:SF24">
    <property type="entry name" value="BLR4935 PROTEIN"/>
    <property type="match status" value="1"/>
</dbReference>
<proteinExistence type="inferred from homology"/>
<name>A0A6I4TNP5_9SPHN</name>
<evidence type="ECO:0000256" key="2">
    <source>
        <dbReference type="SAM" id="SignalP"/>
    </source>
</evidence>
<keyword evidence="2" id="KW-0732">Signal</keyword>
<evidence type="ECO:0000313" key="4">
    <source>
        <dbReference type="Proteomes" id="UP000469430"/>
    </source>
</evidence>
<gene>
    <name evidence="3" type="ORF">GRI97_00680</name>
</gene>
<dbReference type="PANTHER" id="PTHR30203">
    <property type="entry name" value="OUTER MEMBRANE CATION EFFLUX PROTEIN"/>
    <property type="match status" value="1"/>
</dbReference>
<comment type="similarity">
    <text evidence="1">Belongs to the outer membrane factor (OMF) (TC 1.B.17) family.</text>
</comment>
<keyword evidence="4" id="KW-1185">Reference proteome</keyword>
<dbReference type="EMBL" id="WTYJ01000001">
    <property type="protein sequence ID" value="MXO97502.1"/>
    <property type="molecule type" value="Genomic_DNA"/>
</dbReference>
<dbReference type="AlphaFoldDB" id="A0A6I4TNP5"/>